<keyword evidence="9" id="KW-0325">Glycoprotein</keyword>
<sequence>MIVTFISFLEGLLAFRNFIVTLITFIIIIVITLIIKCTFTIAMSIHSRDLLFAGDNSDEEGCGQYLCPPQQWNCPGSGHCIDETKLCDGKADCSDGADEKNCSSNLCPSLGCQAGCHPSPSGGVCTCPVGYKLDERFHRTCSGMAKVTII</sequence>
<dbReference type="FunFam" id="4.10.400.10:FF:000147">
    <property type="entry name" value="Low-density lipoprotein receptor-related protein 2"/>
    <property type="match status" value="1"/>
</dbReference>
<dbReference type="Pfam" id="PF00057">
    <property type="entry name" value="Ldl_recept_a"/>
    <property type="match status" value="1"/>
</dbReference>
<reference evidence="14" key="1">
    <citation type="submission" date="2016-06" db="UniProtKB">
        <authorList>
            <consortium name="WormBaseParasite"/>
        </authorList>
    </citation>
    <scope>IDENTIFICATION</scope>
</reference>
<keyword evidence="7 10" id="KW-1015">Disulfide bond</keyword>
<evidence type="ECO:0000256" key="10">
    <source>
        <dbReference type="PROSITE-ProRule" id="PRU00124"/>
    </source>
</evidence>
<feature type="transmembrane region" description="Helical" evidence="11">
    <location>
        <begin position="18"/>
        <end position="39"/>
    </location>
</feature>
<dbReference type="InterPro" id="IPR002172">
    <property type="entry name" value="LDrepeatLR_classA_rpt"/>
</dbReference>
<dbReference type="GO" id="GO:0042562">
    <property type="term" value="F:hormone binding"/>
    <property type="evidence" value="ECO:0007669"/>
    <property type="project" value="TreeGrafter"/>
</dbReference>
<dbReference type="PANTHER" id="PTHR22722">
    <property type="entry name" value="LOW-DENSITY LIPOPROTEIN RECEPTOR-RELATED PROTEIN 2-RELATED"/>
    <property type="match status" value="1"/>
</dbReference>
<comment type="caution">
    <text evidence="10">Lacks conserved residue(s) required for the propagation of feature annotation.</text>
</comment>
<dbReference type="SUPFAM" id="SSF57424">
    <property type="entry name" value="LDL receptor-like module"/>
    <property type="match status" value="1"/>
</dbReference>
<feature type="disulfide bond" evidence="10">
    <location>
        <begin position="87"/>
        <end position="102"/>
    </location>
</feature>
<evidence type="ECO:0000313" key="13">
    <source>
        <dbReference type="Proteomes" id="UP000271098"/>
    </source>
</evidence>
<evidence type="ECO:0000256" key="8">
    <source>
        <dbReference type="ARBA" id="ARBA00023170"/>
    </source>
</evidence>
<dbReference type="PANTHER" id="PTHR22722:SF14">
    <property type="entry name" value="MEGALIN, ISOFORM A"/>
    <property type="match status" value="1"/>
</dbReference>
<accession>A0A183ETR0</accession>
<dbReference type="GO" id="GO:0006898">
    <property type="term" value="P:receptor-mediated endocytosis"/>
    <property type="evidence" value="ECO:0007669"/>
    <property type="project" value="TreeGrafter"/>
</dbReference>
<evidence type="ECO:0000256" key="5">
    <source>
        <dbReference type="ARBA" id="ARBA00022989"/>
    </source>
</evidence>
<keyword evidence="13" id="KW-1185">Reference proteome</keyword>
<dbReference type="Gene3D" id="4.10.400.10">
    <property type="entry name" value="Low-density Lipoprotein Receptor"/>
    <property type="match status" value="1"/>
</dbReference>
<evidence type="ECO:0000256" key="2">
    <source>
        <dbReference type="ARBA" id="ARBA00004308"/>
    </source>
</evidence>
<protein>
    <submittedName>
        <fullName evidence="14">EGF-like domain-containing protein</fullName>
    </submittedName>
</protein>
<dbReference type="InterPro" id="IPR036055">
    <property type="entry name" value="LDL_receptor-like_sf"/>
</dbReference>
<evidence type="ECO:0000256" key="7">
    <source>
        <dbReference type="ARBA" id="ARBA00023157"/>
    </source>
</evidence>
<comment type="subcellular location">
    <subcellularLocation>
        <location evidence="2">Endomembrane system</location>
    </subcellularLocation>
    <subcellularLocation>
        <location evidence="1">Membrane</location>
        <topology evidence="1">Single-pass membrane protein</topology>
    </subcellularLocation>
</comment>
<evidence type="ECO:0000313" key="12">
    <source>
        <dbReference type="EMBL" id="VDN42727.1"/>
    </source>
</evidence>
<keyword evidence="4" id="KW-0677">Repeat</keyword>
<keyword evidence="6 11" id="KW-0472">Membrane</keyword>
<dbReference type="Proteomes" id="UP000271098">
    <property type="component" value="Unassembled WGS sequence"/>
</dbReference>
<keyword evidence="3 11" id="KW-0812">Transmembrane</keyword>
<evidence type="ECO:0000256" key="4">
    <source>
        <dbReference type="ARBA" id="ARBA00022737"/>
    </source>
</evidence>
<gene>
    <name evidence="12" type="ORF">GPUH_LOCUS24353</name>
</gene>
<dbReference type="GO" id="GO:0043235">
    <property type="term" value="C:receptor complex"/>
    <property type="evidence" value="ECO:0007669"/>
    <property type="project" value="TreeGrafter"/>
</dbReference>
<evidence type="ECO:0000256" key="3">
    <source>
        <dbReference type="ARBA" id="ARBA00022692"/>
    </source>
</evidence>
<dbReference type="EMBL" id="UYRT01100860">
    <property type="protein sequence ID" value="VDN42727.1"/>
    <property type="molecule type" value="Genomic_DNA"/>
</dbReference>
<dbReference type="CDD" id="cd00112">
    <property type="entry name" value="LDLa"/>
    <property type="match status" value="1"/>
</dbReference>
<dbReference type="InterPro" id="IPR023415">
    <property type="entry name" value="LDLR_class-A_CS"/>
</dbReference>
<dbReference type="AlphaFoldDB" id="A0A183ETR0"/>
<keyword evidence="8" id="KW-0675">Receptor</keyword>
<dbReference type="GO" id="GO:0012505">
    <property type="term" value="C:endomembrane system"/>
    <property type="evidence" value="ECO:0007669"/>
    <property type="project" value="UniProtKB-SubCell"/>
</dbReference>
<proteinExistence type="predicted"/>
<evidence type="ECO:0000256" key="1">
    <source>
        <dbReference type="ARBA" id="ARBA00004167"/>
    </source>
</evidence>
<evidence type="ECO:0000256" key="11">
    <source>
        <dbReference type="SAM" id="Phobius"/>
    </source>
</evidence>
<evidence type="ECO:0000256" key="6">
    <source>
        <dbReference type="ARBA" id="ARBA00023136"/>
    </source>
</evidence>
<keyword evidence="5 11" id="KW-1133">Transmembrane helix</keyword>
<dbReference type="SMART" id="SM00192">
    <property type="entry name" value="LDLa"/>
    <property type="match status" value="1"/>
</dbReference>
<evidence type="ECO:0000256" key="9">
    <source>
        <dbReference type="ARBA" id="ARBA00023180"/>
    </source>
</evidence>
<dbReference type="PROSITE" id="PS01209">
    <property type="entry name" value="LDLRA_1"/>
    <property type="match status" value="1"/>
</dbReference>
<dbReference type="WBParaSite" id="GPUH_0002438101-mRNA-1">
    <property type="protein sequence ID" value="GPUH_0002438101-mRNA-1"/>
    <property type="gene ID" value="GPUH_0002438101"/>
</dbReference>
<organism evidence="14">
    <name type="scientific">Gongylonema pulchrum</name>
    <dbReference type="NCBI Taxonomy" id="637853"/>
    <lineage>
        <taxon>Eukaryota</taxon>
        <taxon>Metazoa</taxon>
        <taxon>Ecdysozoa</taxon>
        <taxon>Nematoda</taxon>
        <taxon>Chromadorea</taxon>
        <taxon>Rhabditida</taxon>
        <taxon>Spirurina</taxon>
        <taxon>Spiruromorpha</taxon>
        <taxon>Spiruroidea</taxon>
        <taxon>Gongylonematidae</taxon>
        <taxon>Gongylonema</taxon>
    </lineage>
</organism>
<dbReference type="InterPro" id="IPR051221">
    <property type="entry name" value="LDLR-related"/>
</dbReference>
<dbReference type="GO" id="GO:0016324">
    <property type="term" value="C:apical plasma membrane"/>
    <property type="evidence" value="ECO:0007669"/>
    <property type="project" value="TreeGrafter"/>
</dbReference>
<dbReference type="PROSITE" id="PS50068">
    <property type="entry name" value="LDLRA_2"/>
    <property type="match status" value="1"/>
</dbReference>
<evidence type="ECO:0000313" key="14">
    <source>
        <dbReference type="WBParaSite" id="GPUH_0002438101-mRNA-1"/>
    </source>
</evidence>
<reference evidence="12 13" key="2">
    <citation type="submission" date="2018-11" db="EMBL/GenBank/DDBJ databases">
        <authorList>
            <consortium name="Pathogen Informatics"/>
        </authorList>
    </citation>
    <scope>NUCLEOTIDE SEQUENCE [LARGE SCALE GENOMIC DNA]</scope>
</reference>
<dbReference type="OrthoDB" id="6076617at2759"/>
<name>A0A183ETR0_9BILA</name>